<reference evidence="1" key="1">
    <citation type="journal article" date="2023" name="Science">
        <title>Elucidation of the pathway for biosynthesis of saponin adjuvants from the soapbark tree.</title>
        <authorList>
            <person name="Reed J."/>
            <person name="Orme A."/>
            <person name="El-Demerdash A."/>
            <person name="Owen C."/>
            <person name="Martin L.B.B."/>
            <person name="Misra R.C."/>
            <person name="Kikuchi S."/>
            <person name="Rejzek M."/>
            <person name="Martin A.C."/>
            <person name="Harkess A."/>
            <person name="Leebens-Mack J."/>
            <person name="Louveau T."/>
            <person name="Stephenson M.J."/>
            <person name="Osbourn A."/>
        </authorList>
    </citation>
    <scope>NUCLEOTIDE SEQUENCE</scope>
    <source>
        <strain evidence="1">S10</strain>
    </source>
</reference>
<proteinExistence type="predicted"/>
<dbReference type="AlphaFoldDB" id="A0AAD7P677"/>
<accession>A0AAD7P677</accession>
<organism evidence="1 2">
    <name type="scientific">Quillaja saponaria</name>
    <name type="common">Soap bark tree</name>
    <dbReference type="NCBI Taxonomy" id="32244"/>
    <lineage>
        <taxon>Eukaryota</taxon>
        <taxon>Viridiplantae</taxon>
        <taxon>Streptophyta</taxon>
        <taxon>Embryophyta</taxon>
        <taxon>Tracheophyta</taxon>
        <taxon>Spermatophyta</taxon>
        <taxon>Magnoliopsida</taxon>
        <taxon>eudicotyledons</taxon>
        <taxon>Gunneridae</taxon>
        <taxon>Pentapetalae</taxon>
        <taxon>rosids</taxon>
        <taxon>fabids</taxon>
        <taxon>Fabales</taxon>
        <taxon>Quillajaceae</taxon>
        <taxon>Quillaja</taxon>
    </lineage>
</organism>
<protein>
    <submittedName>
        <fullName evidence="1">Uncharacterized protein</fullName>
    </submittedName>
</protein>
<gene>
    <name evidence="1" type="ORF">O6P43_032825</name>
</gene>
<dbReference type="EMBL" id="JARAOO010000014">
    <property type="protein sequence ID" value="KAJ7943245.1"/>
    <property type="molecule type" value="Genomic_DNA"/>
</dbReference>
<dbReference type="KEGG" id="qsa:O6P43_032825"/>
<evidence type="ECO:0000313" key="2">
    <source>
        <dbReference type="Proteomes" id="UP001163823"/>
    </source>
</evidence>
<dbReference type="Proteomes" id="UP001163823">
    <property type="component" value="Chromosome 14"/>
</dbReference>
<comment type="caution">
    <text evidence="1">The sequence shown here is derived from an EMBL/GenBank/DDBJ whole genome shotgun (WGS) entry which is preliminary data.</text>
</comment>
<sequence length="68" mass="8184">MDGDNDFHIPSLLYLHPDPHMIIFEQWQKYLVRIKRMSMKMTYEYCRSLEPDKPSKLPCGFCCIVFPE</sequence>
<keyword evidence="2" id="KW-1185">Reference proteome</keyword>
<name>A0AAD7P677_QUISA</name>
<evidence type="ECO:0000313" key="1">
    <source>
        <dbReference type="EMBL" id="KAJ7943245.1"/>
    </source>
</evidence>